<keyword evidence="2 4" id="KW-0560">Oxidoreductase</keyword>
<dbReference type="Pfam" id="PF00171">
    <property type="entry name" value="Aldedh"/>
    <property type="match status" value="1"/>
</dbReference>
<evidence type="ECO:0000256" key="3">
    <source>
        <dbReference type="PROSITE-ProRule" id="PRU10007"/>
    </source>
</evidence>
<evidence type="ECO:0000259" key="5">
    <source>
        <dbReference type="Pfam" id="PF00171"/>
    </source>
</evidence>
<accession>A0ABY3VA27</accession>
<dbReference type="RefSeq" id="WP_156091934.1">
    <property type="nucleotide sequence ID" value="NZ_CP085200.1"/>
</dbReference>
<evidence type="ECO:0000256" key="1">
    <source>
        <dbReference type="ARBA" id="ARBA00009986"/>
    </source>
</evidence>
<keyword evidence="7" id="KW-1185">Reference proteome</keyword>
<dbReference type="PROSITE" id="PS00687">
    <property type="entry name" value="ALDEHYDE_DEHYDR_GLU"/>
    <property type="match status" value="1"/>
</dbReference>
<organism evidence="6 7">
    <name type="scientific">Mycobacterium ulcerans</name>
    <dbReference type="NCBI Taxonomy" id="1809"/>
    <lineage>
        <taxon>Bacteria</taxon>
        <taxon>Bacillati</taxon>
        <taxon>Actinomycetota</taxon>
        <taxon>Actinomycetes</taxon>
        <taxon>Mycobacteriales</taxon>
        <taxon>Mycobacteriaceae</taxon>
        <taxon>Mycobacterium</taxon>
        <taxon>Mycobacterium ulcerans group</taxon>
    </lineage>
</organism>
<feature type="active site" evidence="3">
    <location>
        <position position="263"/>
    </location>
</feature>
<dbReference type="Proteomes" id="UP001055253">
    <property type="component" value="Chromosome"/>
</dbReference>
<dbReference type="SUPFAM" id="SSF53720">
    <property type="entry name" value="ALDH-like"/>
    <property type="match status" value="1"/>
</dbReference>
<reference evidence="6" key="1">
    <citation type="submission" date="2022-08" db="EMBL/GenBank/DDBJ databases">
        <title>Whole genome sequencing of non-tuberculosis mycobacteria type-strains.</title>
        <authorList>
            <person name="Igarashi Y."/>
            <person name="Osugi A."/>
            <person name="Mitarai S."/>
        </authorList>
    </citation>
    <scope>NUCLEOTIDE SEQUENCE</scope>
    <source>
        <strain evidence="6">ATCC 19423</strain>
    </source>
</reference>
<dbReference type="PANTHER" id="PTHR43111">
    <property type="entry name" value="ALDEHYDE DEHYDROGENASE B-RELATED"/>
    <property type="match status" value="1"/>
</dbReference>
<dbReference type="PROSITE" id="PS00070">
    <property type="entry name" value="ALDEHYDE_DEHYDR_CYS"/>
    <property type="match status" value="1"/>
</dbReference>
<feature type="domain" description="Aldehyde dehydrogenase" evidence="5">
    <location>
        <begin position="28"/>
        <end position="494"/>
    </location>
</feature>
<evidence type="ECO:0000313" key="7">
    <source>
        <dbReference type="Proteomes" id="UP001055253"/>
    </source>
</evidence>
<dbReference type="InterPro" id="IPR015590">
    <property type="entry name" value="Aldehyde_DH_dom"/>
</dbReference>
<protein>
    <submittedName>
        <fullName evidence="6">Aldehyde dehydrogenase family protein</fullName>
    </submittedName>
</protein>
<evidence type="ECO:0000256" key="2">
    <source>
        <dbReference type="ARBA" id="ARBA00023002"/>
    </source>
</evidence>
<gene>
    <name evidence="6" type="ORF">MJO63_01710</name>
</gene>
<dbReference type="InterPro" id="IPR029510">
    <property type="entry name" value="Ald_DH_CS_GLU"/>
</dbReference>
<dbReference type="InterPro" id="IPR016162">
    <property type="entry name" value="Ald_DH_N"/>
</dbReference>
<comment type="similarity">
    <text evidence="1 4">Belongs to the aldehyde dehydrogenase family.</text>
</comment>
<dbReference type="Gene3D" id="3.40.309.10">
    <property type="entry name" value="Aldehyde Dehydrogenase, Chain A, domain 2"/>
    <property type="match status" value="1"/>
</dbReference>
<dbReference type="PANTHER" id="PTHR43111:SF1">
    <property type="entry name" value="ALDEHYDE DEHYDROGENASE B-RELATED"/>
    <property type="match status" value="1"/>
</dbReference>
<dbReference type="EMBL" id="CP092429">
    <property type="protein sequence ID" value="ULP52188.1"/>
    <property type="molecule type" value="Genomic_DNA"/>
</dbReference>
<evidence type="ECO:0000313" key="6">
    <source>
        <dbReference type="EMBL" id="ULP52188.1"/>
    </source>
</evidence>
<sequence length="507" mass="54985">MTVFARPGVHSSLMTFESRYDNFIGGEWVAPAAGEYFEDLTPVTGAPFCEVPRSTDVDVEKALDAAHAAAPAWGKAAPAERAAILHKIADRMEANLEALALAESWDNGKPIREALNADIPLAIDHFRYFAGAIRAQEGSLSQIDSDTVAYHFHEPLGVVGQIIPWNFPLLMATWKLAPALAAGNAVVLKPAEQTPASILYLMSLIGDLLPAGVVNVVNGFGVEAGKPLASSNRIAKIAFTGETTTGRLIMQYASQNLIPVTLELGGKSPNIFFSDVLAAHDDYQDKALEGFTMFALNQGEVCTCPSRGLIQADIYDRFLELAAIRTKAVRQGDPLDTETMIGAQASNDQLQKILSYIEIGKEEGARVVTGGERCELGGDLNGGYYVQPTIFEGTNNMRIFQEEIFGPVVSVTLFTDYDDAIRIANDTLYGLGAGVWSRDGNTAYRAGRDIKAGRVWTNCYHAYPAHAAFGGYKQSGIGRENHKMMLDHYQQTKNLLVSYGSKAQGFF</sequence>
<dbReference type="InterPro" id="IPR016161">
    <property type="entry name" value="Ald_DH/histidinol_DH"/>
</dbReference>
<proteinExistence type="inferred from homology"/>
<dbReference type="InterPro" id="IPR016163">
    <property type="entry name" value="Ald_DH_C"/>
</dbReference>
<evidence type="ECO:0000256" key="4">
    <source>
        <dbReference type="RuleBase" id="RU003345"/>
    </source>
</evidence>
<name>A0ABY3VA27_MYCUL</name>
<dbReference type="InterPro" id="IPR016160">
    <property type="entry name" value="Ald_DH_CS_CYS"/>
</dbReference>
<dbReference type="Gene3D" id="3.40.605.10">
    <property type="entry name" value="Aldehyde Dehydrogenase, Chain A, domain 1"/>
    <property type="match status" value="1"/>
</dbReference>